<gene>
    <name evidence="1" type="ORF">L873DRAFT_1799270</name>
</gene>
<dbReference type="Proteomes" id="UP000276215">
    <property type="component" value="Unassembled WGS sequence"/>
</dbReference>
<sequence>MGFSAIKTRWIGFGDDDWDAMMLRDTLLPPVKDLRILGYRFNRHLNWSAHVRYSLGRSLQARHRISALTRRFSGNQSNPFKAFFSFFFSSFHGYAHCFSKVDLSPILFSQGTGWKYGTGNPHIQSSIEYEWSGTLSK</sequence>
<accession>A0A3N4K1H1</accession>
<evidence type="ECO:0000313" key="1">
    <source>
        <dbReference type="EMBL" id="RPB04414.1"/>
    </source>
</evidence>
<keyword evidence="2" id="KW-1185">Reference proteome</keyword>
<name>A0A3N4K1H1_9PEZI</name>
<protein>
    <submittedName>
        <fullName evidence="1">Uncharacterized protein</fullName>
    </submittedName>
</protein>
<dbReference type="OrthoDB" id="412006at2759"/>
<reference evidence="1 2" key="1">
    <citation type="journal article" date="2018" name="Nat. Ecol. Evol.">
        <title>Pezizomycetes genomes reveal the molecular basis of ectomycorrhizal truffle lifestyle.</title>
        <authorList>
            <person name="Murat C."/>
            <person name="Payen T."/>
            <person name="Noel B."/>
            <person name="Kuo A."/>
            <person name="Morin E."/>
            <person name="Chen J."/>
            <person name="Kohler A."/>
            <person name="Krizsan K."/>
            <person name="Balestrini R."/>
            <person name="Da Silva C."/>
            <person name="Montanini B."/>
            <person name="Hainaut M."/>
            <person name="Levati E."/>
            <person name="Barry K.W."/>
            <person name="Belfiori B."/>
            <person name="Cichocki N."/>
            <person name="Clum A."/>
            <person name="Dockter R.B."/>
            <person name="Fauchery L."/>
            <person name="Guy J."/>
            <person name="Iotti M."/>
            <person name="Le Tacon F."/>
            <person name="Lindquist E.A."/>
            <person name="Lipzen A."/>
            <person name="Malagnac F."/>
            <person name="Mello A."/>
            <person name="Molinier V."/>
            <person name="Miyauchi S."/>
            <person name="Poulain J."/>
            <person name="Riccioni C."/>
            <person name="Rubini A."/>
            <person name="Sitrit Y."/>
            <person name="Splivallo R."/>
            <person name="Traeger S."/>
            <person name="Wang M."/>
            <person name="Zifcakova L."/>
            <person name="Wipf D."/>
            <person name="Zambonelli A."/>
            <person name="Paolocci F."/>
            <person name="Nowrousian M."/>
            <person name="Ottonello S."/>
            <person name="Baldrian P."/>
            <person name="Spatafora J.W."/>
            <person name="Henrissat B."/>
            <person name="Nagy L.G."/>
            <person name="Aury J.M."/>
            <person name="Wincker P."/>
            <person name="Grigoriev I.V."/>
            <person name="Bonfante P."/>
            <person name="Martin F.M."/>
        </authorList>
    </citation>
    <scope>NUCLEOTIDE SEQUENCE [LARGE SCALE GENOMIC DNA]</scope>
    <source>
        <strain evidence="1 2">120613-1</strain>
    </source>
</reference>
<organism evidence="1 2">
    <name type="scientific">Choiromyces venosus 120613-1</name>
    <dbReference type="NCBI Taxonomy" id="1336337"/>
    <lineage>
        <taxon>Eukaryota</taxon>
        <taxon>Fungi</taxon>
        <taxon>Dikarya</taxon>
        <taxon>Ascomycota</taxon>
        <taxon>Pezizomycotina</taxon>
        <taxon>Pezizomycetes</taxon>
        <taxon>Pezizales</taxon>
        <taxon>Tuberaceae</taxon>
        <taxon>Choiromyces</taxon>
    </lineage>
</organism>
<dbReference type="EMBL" id="ML120358">
    <property type="protein sequence ID" value="RPB04414.1"/>
    <property type="molecule type" value="Genomic_DNA"/>
</dbReference>
<proteinExistence type="predicted"/>
<evidence type="ECO:0000313" key="2">
    <source>
        <dbReference type="Proteomes" id="UP000276215"/>
    </source>
</evidence>
<dbReference type="AlphaFoldDB" id="A0A3N4K1H1"/>